<proteinExistence type="predicted"/>
<feature type="region of interest" description="Disordered" evidence="1">
    <location>
        <begin position="89"/>
        <end position="109"/>
    </location>
</feature>
<gene>
    <name evidence="2" type="ORF">QYQ95_16560</name>
</gene>
<dbReference type="Proteomes" id="UP001441914">
    <property type="component" value="Chromosome 2"/>
</dbReference>
<accession>A0AAN0LVS9</accession>
<evidence type="ECO:0000256" key="1">
    <source>
        <dbReference type="SAM" id="MobiDB-lite"/>
    </source>
</evidence>
<reference evidence="2 3" key="1">
    <citation type="journal article" date="2024" name="Elife">
        <title>Polysaccharide breakdown products drive degradation-dispersal cycles of foraging bacteria through changes in metabolism and motility.</title>
        <authorList>
            <person name="Stubbusch A.K."/>
            <person name="Keegstra J.M."/>
            <person name="Schwartzman J."/>
            <person name="Pontrelli S."/>
            <person name="Clerc E.E."/>
            <person name="Stocker R."/>
            <person name="Magnabosco C."/>
            <person name="Schubert O.T."/>
            <person name="Ackermann M."/>
            <person name="D'Souza G.G."/>
        </authorList>
    </citation>
    <scope>NUCLEOTIDE SEQUENCE [LARGE SCALE GENOMIC DNA]</scope>
    <source>
        <strain evidence="2 3">ZF270</strain>
    </source>
</reference>
<name>A0AAN0LVS9_9VIBR</name>
<keyword evidence="3" id="KW-1185">Reference proteome</keyword>
<dbReference type="EMBL" id="CP135177">
    <property type="protein sequence ID" value="WZS88164.1"/>
    <property type="molecule type" value="Genomic_DNA"/>
</dbReference>
<sequence>MSRRQIEKNSHKPKFGLITRIQSHASGHLSVDQFFGYVANCLVIPSLKPSEPPRFASGDLKLDSLTKEDIHQPLEFQYVVVDTSEGAYKQEDKARSGETLGQLPLLNPL</sequence>
<dbReference type="RefSeq" id="WP_241762566.1">
    <property type="nucleotide sequence ID" value="NZ_AIDR02000030.1"/>
</dbReference>
<evidence type="ECO:0000313" key="2">
    <source>
        <dbReference type="EMBL" id="WZS88164.1"/>
    </source>
</evidence>
<organism evidence="2 3">
    <name type="scientific">Vibrio cyclitrophicus ZF270</name>
    <dbReference type="NCBI Taxonomy" id="1136176"/>
    <lineage>
        <taxon>Bacteria</taxon>
        <taxon>Pseudomonadati</taxon>
        <taxon>Pseudomonadota</taxon>
        <taxon>Gammaproteobacteria</taxon>
        <taxon>Vibrionales</taxon>
        <taxon>Vibrionaceae</taxon>
        <taxon>Vibrio</taxon>
    </lineage>
</organism>
<evidence type="ECO:0000313" key="3">
    <source>
        <dbReference type="Proteomes" id="UP001441914"/>
    </source>
</evidence>
<protein>
    <submittedName>
        <fullName evidence="2">Uncharacterized protein</fullName>
    </submittedName>
</protein>
<dbReference type="AlphaFoldDB" id="A0AAN0LVS9"/>